<dbReference type="InterPro" id="IPR029058">
    <property type="entry name" value="AB_hydrolase_fold"/>
</dbReference>
<reference evidence="1 2" key="1">
    <citation type="journal article" date="2014" name="Genome Announc.">
        <title>Draft Genome Sequence of the Boron-Tolerant and Moderately Halotolerant Bacterium Gracilibacillus boraciitolerans JCM 21714T.</title>
        <authorList>
            <person name="Ahmed I."/>
            <person name="Oshima K."/>
            <person name="Suda W."/>
            <person name="Kitamura K."/>
            <person name="Iida T."/>
            <person name="Ohmori Y."/>
            <person name="Fujiwara T."/>
            <person name="Hattori M."/>
            <person name="Ohkuma M."/>
        </authorList>
    </citation>
    <scope>NUCLEOTIDE SEQUENCE [LARGE SCALE GENOMIC DNA]</scope>
    <source>
        <strain evidence="1 2">JCM 21714</strain>
    </source>
</reference>
<dbReference type="AlphaFoldDB" id="W4VLI7"/>
<dbReference type="eggNOG" id="COG2267">
    <property type="taxonomic scope" value="Bacteria"/>
</dbReference>
<accession>W4VLI7</accession>
<protein>
    <submittedName>
        <fullName evidence="1">Hydrolase</fullName>
    </submittedName>
</protein>
<comment type="caution">
    <text evidence="1">The sequence shown here is derived from an EMBL/GenBank/DDBJ whole genome shotgun (WGS) entry which is preliminary data.</text>
</comment>
<dbReference type="Gene3D" id="3.40.50.1820">
    <property type="entry name" value="alpha/beta hydrolase"/>
    <property type="match status" value="1"/>
</dbReference>
<keyword evidence="2" id="KW-1185">Reference proteome</keyword>
<dbReference type="OrthoDB" id="9797695at2"/>
<dbReference type="GO" id="GO:0016787">
    <property type="term" value="F:hydrolase activity"/>
    <property type="evidence" value="ECO:0007669"/>
    <property type="project" value="UniProtKB-KW"/>
</dbReference>
<sequence>MGGQIALRYAFHYPNQVEHLFLLSPSSFMKKSPLFSRFIYHNRLSPPLIAHQLLKRKGVYEMLRQSMYHDHFITKDMLKHYKEPFLDKRIYPCLIKILNDHQGDLSEDELQTIQTPSTVIWGGKYDEIIPHEIGYELIRFLSDSTLTILDYTGHLISEEAPYYIAQRLMNIKH</sequence>
<evidence type="ECO:0000313" key="1">
    <source>
        <dbReference type="EMBL" id="GAE94011.1"/>
    </source>
</evidence>
<evidence type="ECO:0000313" key="2">
    <source>
        <dbReference type="Proteomes" id="UP000019102"/>
    </source>
</evidence>
<name>W4VLI7_9BACI</name>
<gene>
    <name evidence="1" type="ORF">JCM21714_3136</name>
</gene>
<dbReference type="STRING" id="1298598.JCM21714_3136"/>
<proteinExistence type="predicted"/>
<dbReference type="EMBL" id="BAVS01000018">
    <property type="protein sequence ID" value="GAE94011.1"/>
    <property type="molecule type" value="Genomic_DNA"/>
</dbReference>
<organism evidence="1 2">
    <name type="scientific">Gracilibacillus boraciitolerans JCM 21714</name>
    <dbReference type="NCBI Taxonomy" id="1298598"/>
    <lineage>
        <taxon>Bacteria</taxon>
        <taxon>Bacillati</taxon>
        <taxon>Bacillota</taxon>
        <taxon>Bacilli</taxon>
        <taxon>Bacillales</taxon>
        <taxon>Bacillaceae</taxon>
        <taxon>Gracilibacillus</taxon>
    </lineage>
</organism>
<keyword evidence="1" id="KW-0378">Hydrolase</keyword>
<dbReference type="SUPFAM" id="SSF53474">
    <property type="entry name" value="alpha/beta-Hydrolases"/>
    <property type="match status" value="1"/>
</dbReference>
<dbReference type="Proteomes" id="UP000019102">
    <property type="component" value="Unassembled WGS sequence"/>
</dbReference>
<dbReference type="PANTHER" id="PTHR43689:SF8">
    <property type="entry name" value="ALPHA_BETA-HYDROLASES SUPERFAMILY PROTEIN"/>
    <property type="match status" value="1"/>
</dbReference>
<dbReference type="PANTHER" id="PTHR43689">
    <property type="entry name" value="HYDROLASE"/>
    <property type="match status" value="1"/>
</dbReference>